<evidence type="ECO:0000313" key="4">
    <source>
        <dbReference type="Proteomes" id="UP000747110"/>
    </source>
</evidence>
<keyword evidence="2" id="KW-0732">Signal</keyword>
<dbReference type="AlphaFoldDB" id="A0A8J4CFI1"/>
<organism evidence="3 4">
    <name type="scientific">Volvox reticuliferus</name>
    <dbReference type="NCBI Taxonomy" id="1737510"/>
    <lineage>
        <taxon>Eukaryota</taxon>
        <taxon>Viridiplantae</taxon>
        <taxon>Chlorophyta</taxon>
        <taxon>core chlorophytes</taxon>
        <taxon>Chlorophyceae</taxon>
        <taxon>CS clade</taxon>
        <taxon>Chlamydomonadales</taxon>
        <taxon>Volvocaceae</taxon>
        <taxon>Volvox</taxon>
    </lineage>
</organism>
<evidence type="ECO:0000313" key="3">
    <source>
        <dbReference type="EMBL" id="GIL79138.1"/>
    </source>
</evidence>
<sequence length="104" mass="11125">MPYLKMRGHCGQGLFLALVAGGLSSSSKLTMEVAPWRREVAMQSVPVSPPPITTTFLPAALMYLRVKRVMENIESKGTQRGSQTTASNEGSPSALCGSHHAPVQ</sequence>
<gene>
    <name evidence="3" type="ORF">Vretifemale_8522</name>
</gene>
<dbReference type="Proteomes" id="UP000747110">
    <property type="component" value="Unassembled WGS sequence"/>
</dbReference>
<protein>
    <recommendedName>
        <fullName evidence="5">Secreted protein</fullName>
    </recommendedName>
</protein>
<evidence type="ECO:0008006" key="5">
    <source>
        <dbReference type="Google" id="ProtNLM"/>
    </source>
</evidence>
<feature type="compositionally biased region" description="Polar residues" evidence="1">
    <location>
        <begin position="75"/>
        <end position="91"/>
    </location>
</feature>
<feature type="chain" id="PRO_5035233473" description="Secreted protein" evidence="2">
    <location>
        <begin position="25"/>
        <end position="104"/>
    </location>
</feature>
<name>A0A8J4CFI1_9CHLO</name>
<dbReference type="EMBL" id="BNCP01000015">
    <property type="protein sequence ID" value="GIL79138.1"/>
    <property type="molecule type" value="Genomic_DNA"/>
</dbReference>
<feature type="region of interest" description="Disordered" evidence="1">
    <location>
        <begin position="74"/>
        <end position="104"/>
    </location>
</feature>
<reference evidence="3" key="1">
    <citation type="journal article" date="2021" name="Proc. Natl. Acad. Sci. U.S.A.">
        <title>Three genomes in the algal genus Volvox reveal the fate of a haploid sex-determining region after a transition to homothallism.</title>
        <authorList>
            <person name="Yamamoto K."/>
            <person name="Hamaji T."/>
            <person name="Kawai-Toyooka H."/>
            <person name="Matsuzaki R."/>
            <person name="Takahashi F."/>
            <person name="Nishimura Y."/>
            <person name="Kawachi M."/>
            <person name="Noguchi H."/>
            <person name="Minakuchi Y."/>
            <person name="Umen J.G."/>
            <person name="Toyoda A."/>
            <person name="Nozaki H."/>
        </authorList>
    </citation>
    <scope>NUCLEOTIDE SEQUENCE</scope>
    <source>
        <strain evidence="3">NIES-3786</strain>
    </source>
</reference>
<keyword evidence="4" id="KW-1185">Reference proteome</keyword>
<evidence type="ECO:0000256" key="1">
    <source>
        <dbReference type="SAM" id="MobiDB-lite"/>
    </source>
</evidence>
<proteinExistence type="predicted"/>
<comment type="caution">
    <text evidence="3">The sequence shown here is derived from an EMBL/GenBank/DDBJ whole genome shotgun (WGS) entry which is preliminary data.</text>
</comment>
<evidence type="ECO:0000256" key="2">
    <source>
        <dbReference type="SAM" id="SignalP"/>
    </source>
</evidence>
<feature type="signal peptide" evidence="2">
    <location>
        <begin position="1"/>
        <end position="24"/>
    </location>
</feature>
<accession>A0A8J4CFI1</accession>